<evidence type="ECO:0000313" key="2">
    <source>
        <dbReference type="EMBL" id="CCD44703.1"/>
    </source>
</evidence>
<accession>G2XW33</accession>
<evidence type="ECO:0000313" key="3">
    <source>
        <dbReference type="Proteomes" id="UP000008177"/>
    </source>
</evidence>
<feature type="region of interest" description="Disordered" evidence="1">
    <location>
        <begin position="1"/>
        <end position="51"/>
    </location>
</feature>
<organism evidence="2 3">
    <name type="scientific">Botryotinia fuckeliana (strain T4)</name>
    <name type="common">Noble rot fungus</name>
    <name type="synonym">Botrytis cinerea</name>
    <dbReference type="NCBI Taxonomy" id="999810"/>
    <lineage>
        <taxon>Eukaryota</taxon>
        <taxon>Fungi</taxon>
        <taxon>Dikarya</taxon>
        <taxon>Ascomycota</taxon>
        <taxon>Pezizomycotina</taxon>
        <taxon>Leotiomycetes</taxon>
        <taxon>Helotiales</taxon>
        <taxon>Sclerotiniaceae</taxon>
        <taxon>Botrytis</taxon>
    </lineage>
</organism>
<dbReference type="EMBL" id="FQ790271">
    <property type="protein sequence ID" value="CCD44703.1"/>
    <property type="molecule type" value="Genomic_DNA"/>
</dbReference>
<dbReference type="Proteomes" id="UP000008177">
    <property type="component" value="Unplaced contigs"/>
</dbReference>
<name>G2XW33_BOTF4</name>
<feature type="compositionally biased region" description="Polar residues" evidence="1">
    <location>
        <begin position="1"/>
        <end position="10"/>
    </location>
</feature>
<protein>
    <submittedName>
        <fullName evidence="2">Uncharacterized protein</fullName>
    </submittedName>
</protein>
<evidence type="ECO:0000256" key="1">
    <source>
        <dbReference type="SAM" id="MobiDB-lite"/>
    </source>
</evidence>
<proteinExistence type="predicted"/>
<gene>
    <name evidence="2" type="ORF">BofuT4_uP056040.1</name>
</gene>
<dbReference type="InParanoid" id="G2XW33"/>
<sequence length="51" mass="5297">MSKEGSTTSKLGMRPPGPTLDNPENSSTAVPARPHRARSTGRAIPKGGEIP</sequence>
<reference evidence="3" key="1">
    <citation type="journal article" date="2011" name="PLoS Genet.">
        <title>Genomic analysis of the necrotrophic fungal pathogens Sclerotinia sclerotiorum and Botrytis cinerea.</title>
        <authorList>
            <person name="Amselem J."/>
            <person name="Cuomo C.A."/>
            <person name="van Kan J.A."/>
            <person name="Viaud M."/>
            <person name="Benito E.P."/>
            <person name="Couloux A."/>
            <person name="Coutinho P.M."/>
            <person name="de Vries R.P."/>
            <person name="Dyer P.S."/>
            <person name="Fillinger S."/>
            <person name="Fournier E."/>
            <person name="Gout L."/>
            <person name="Hahn M."/>
            <person name="Kohn L."/>
            <person name="Lapalu N."/>
            <person name="Plummer K.M."/>
            <person name="Pradier J.M."/>
            <person name="Quevillon E."/>
            <person name="Sharon A."/>
            <person name="Simon A."/>
            <person name="ten Have A."/>
            <person name="Tudzynski B."/>
            <person name="Tudzynski P."/>
            <person name="Wincker P."/>
            <person name="Andrew M."/>
            <person name="Anthouard V."/>
            <person name="Beever R.E."/>
            <person name="Beffa R."/>
            <person name="Benoit I."/>
            <person name="Bouzid O."/>
            <person name="Brault B."/>
            <person name="Chen Z."/>
            <person name="Choquer M."/>
            <person name="Collemare J."/>
            <person name="Cotton P."/>
            <person name="Danchin E.G."/>
            <person name="Da Silva C."/>
            <person name="Gautier A."/>
            <person name="Giraud C."/>
            <person name="Giraud T."/>
            <person name="Gonzalez C."/>
            <person name="Grossetete S."/>
            <person name="Guldener U."/>
            <person name="Henrissat B."/>
            <person name="Howlett B.J."/>
            <person name="Kodira C."/>
            <person name="Kretschmer M."/>
            <person name="Lappartient A."/>
            <person name="Leroch M."/>
            <person name="Levis C."/>
            <person name="Mauceli E."/>
            <person name="Neuveglise C."/>
            <person name="Oeser B."/>
            <person name="Pearson M."/>
            <person name="Poulain J."/>
            <person name="Poussereau N."/>
            <person name="Quesneville H."/>
            <person name="Rascle C."/>
            <person name="Schumacher J."/>
            <person name="Segurens B."/>
            <person name="Sexton A."/>
            <person name="Silva E."/>
            <person name="Sirven C."/>
            <person name="Soanes D.M."/>
            <person name="Talbot N.J."/>
            <person name="Templeton M."/>
            <person name="Yandava C."/>
            <person name="Yarden O."/>
            <person name="Zeng Q."/>
            <person name="Rollins J.A."/>
            <person name="Lebrun M.H."/>
            <person name="Dickman M."/>
        </authorList>
    </citation>
    <scope>NUCLEOTIDE SEQUENCE [LARGE SCALE GENOMIC DNA]</scope>
    <source>
        <strain evidence="3">T4</strain>
    </source>
</reference>
<dbReference type="AlphaFoldDB" id="G2XW33"/>
<dbReference type="HOGENOM" id="CLU_3106046_0_0_1"/>